<evidence type="ECO:0000313" key="6">
    <source>
        <dbReference type="EMBL" id="SHN75776.1"/>
    </source>
</evidence>
<dbReference type="STRING" id="134849.SAMN05443668_107377"/>
<dbReference type="InterPro" id="IPR050315">
    <property type="entry name" value="FAD-oxidoreductase_2"/>
</dbReference>
<sequence length="490" mass="52038">MEPVPAVAADQVTDWSDDVDVLVVGAGMAGVSAAIEAATSGARVLVIDRGGRLTCTSAMSGGHFYLGGGTAVQQATGWEDSPAEMAAYLTRMSPECDPAKIRLYAEGSVEHFGWLESLGFEFERSFYPHKAVVQPETQGLMFTGNEKCWPFREIAKPAPRGHKPPVVGDMGGGGFVVELALRRLDELSVEVRYDTGATALVVRDGAVVGARWKRYAEHGHIRARAVVLAAGGFVLNPEMVEAYAPQLGALFTRGMALGNTYDDGLGIRLGESVGGVADHMEGAFFTSPFYPPEETLKGIVVNALGKRFVTEDAYHSRVAAFVFDQPGQAAYLILDSATMAQPSYAFQPLIDGWETVEEMERALGMPSGALVATMRAYNTAAATGDDPEFHKAAQYVVPLDQGPWGAYDLTPGACFYSGFSCGGLRVSPDGQVLRADDSVVTGVYAAGACASNIAVDGRGYASGTQLGEASFFGRRSGRHAARSAQERVLF</sequence>
<dbReference type="Gene3D" id="3.90.700.10">
    <property type="entry name" value="Succinate dehydrogenase/fumarate reductase flavoprotein, catalytic domain"/>
    <property type="match status" value="1"/>
</dbReference>
<organism evidence="6 7">
    <name type="scientific">Cryptosporangium aurantiacum</name>
    <dbReference type="NCBI Taxonomy" id="134849"/>
    <lineage>
        <taxon>Bacteria</taxon>
        <taxon>Bacillati</taxon>
        <taxon>Actinomycetota</taxon>
        <taxon>Actinomycetes</taxon>
        <taxon>Cryptosporangiales</taxon>
        <taxon>Cryptosporangiaceae</taxon>
        <taxon>Cryptosporangium</taxon>
    </lineage>
</organism>
<accession>A0A1M7TYE1</accession>
<dbReference type="AlphaFoldDB" id="A0A1M7TYE1"/>
<evidence type="ECO:0000256" key="2">
    <source>
        <dbReference type="ARBA" id="ARBA00022630"/>
    </source>
</evidence>
<dbReference type="InterPro" id="IPR036188">
    <property type="entry name" value="FAD/NAD-bd_sf"/>
</dbReference>
<dbReference type="GO" id="GO:0008202">
    <property type="term" value="P:steroid metabolic process"/>
    <property type="evidence" value="ECO:0007669"/>
    <property type="project" value="UniProtKB-ARBA"/>
</dbReference>
<dbReference type="SUPFAM" id="SSF56425">
    <property type="entry name" value="Succinate dehydrogenase/fumarate reductase flavoprotein, catalytic domain"/>
    <property type="match status" value="1"/>
</dbReference>
<dbReference type="RefSeq" id="WP_218617741.1">
    <property type="nucleotide sequence ID" value="NZ_FRCS01000007.1"/>
</dbReference>
<dbReference type="PRINTS" id="PR00411">
    <property type="entry name" value="PNDRDTASEI"/>
</dbReference>
<keyword evidence="3" id="KW-0274">FAD</keyword>
<dbReference type="EMBL" id="FRCS01000007">
    <property type="protein sequence ID" value="SHN75776.1"/>
    <property type="molecule type" value="Genomic_DNA"/>
</dbReference>
<keyword evidence="2" id="KW-0285">Flavoprotein</keyword>
<comment type="cofactor">
    <cofactor evidence="1">
        <name>FAD</name>
        <dbReference type="ChEBI" id="CHEBI:57692"/>
    </cofactor>
</comment>
<dbReference type="NCBIfam" id="NF005510">
    <property type="entry name" value="PRK07121.1-3"/>
    <property type="match status" value="1"/>
</dbReference>
<dbReference type="Pfam" id="PF00890">
    <property type="entry name" value="FAD_binding_2"/>
    <property type="match status" value="1"/>
</dbReference>
<gene>
    <name evidence="6" type="ORF">SAMN05443668_107377</name>
</gene>
<protein>
    <submittedName>
        <fullName evidence="6">Succinate dehydrogenase/fumarate reductase, flavoprotein subunit</fullName>
    </submittedName>
</protein>
<keyword evidence="7" id="KW-1185">Reference proteome</keyword>
<dbReference type="SUPFAM" id="SSF51905">
    <property type="entry name" value="FAD/NAD(P)-binding domain"/>
    <property type="match status" value="1"/>
</dbReference>
<dbReference type="PANTHER" id="PTHR43400:SF10">
    <property type="entry name" value="3-OXOSTEROID 1-DEHYDROGENASE"/>
    <property type="match status" value="1"/>
</dbReference>
<keyword evidence="4" id="KW-0560">Oxidoreductase</keyword>
<reference evidence="6 7" key="1">
    <citation type="submission" date="2016-11" db="EMBL/GenBank/DDBJ databases">
        <authorList>
            <person name="Jaros S."/>
            <person name="Januszkiewicz K."/>
            <person name="Wedrychowicz H."/>
        </authorList>
    </citation>
    <scope>NUCLEOTIDE SEQUENCE [LARGE SCALE GENOMIC DNA]</scope>
    <source>
        <strain evidence="6 7">DSM 46144</strain>
    </source>
</reference>
<dbReference type="InterPro" id="IPR027477">
    <property type="entry name" value="Succ_DH/fumarate_Rdtase_cat_sf"/>
</dbReference>
<dbReference type="Proteomes" id="UP000184440">
    <property type="component" value="Unassembled WGS sequence"/>
</dbReference>
<dbReference type="InterPro" id="IPR003953">
    <property type="entry name" value="FAD-dep_OxRdtase_2_FAD-bd"/>
</dbReference>
<evidence type="ECO:0000313" key="7">
    <source>
        <dbReference type="Proteomes" id="UP000184440"/>
    </source>
</evidence>
<dbReference type="Gene3D" id="3.50.50.60">
    <property type="entry name" value="FAD/NAD(P)-binding domain"/>
    <property type="match status" value="1"/>
</dbReference>
<evidence type="ECO:0000256" key="1">
    <source>
        <dbReference type="ARBA" id="ARBA00001974"/>
    </source>
</evidence>
<evidence type="ECO:0000256" key="4">
    <source>
        <dbReference type="ARBA" id="ARBA00023002"/>
    </source>
</evidence>
<evidence type="ECO:0000259" key="5">
    <source>
        <dbReference type="Pfam" id="PF00890"/>
    </source>
</evidence>
<feature type="domain" description="FAD-dependent oxidoreductase 2 FAD-binding" evidence="5">
    <location>
        <begin position="20"/>
        <end position="451"/>
    </location>
</feature>
<proteinExistence type="predicted"/>
<name>A0A1M7TYE1_9ACTN</name>
<dbReference type="NCBIfam" id="NF005508">
    <property type="entry name" value="PRK07121.1-1"/>
    <property type="match status" value="1"/>
</dbReference>
<evidence type="ECO:0000256" key="3">
    <source>
        <dbReference type="ARBA" id="ARBA00022827"/>
    </source>
</evidence>
<dbReference type="GO" id="GO:0033765">
    <property type="term" value="F:steroid dehydrogenase activity, acting on the CH-CH group of donors"/>
    <property type="evidence" value="ECO:0007669"/>
    <property type="project" value="UniProtKB-ARBA"/>
</dbReference>
<dbReference type="PANTHER" id="PTHR43400">
    <property type="entry name" value="FUMARATE REDUCTASE"/>
    <property type="match status" value="1"/>
</dbReference>